<comment type="caution">
    <text evidence="2">The sequence shown here is derived from an EMBL/GenBank/DDBJ whole genome shotgun (WGS) entry which is preliminary data.</text>
</comment>
<dbReference type="Proteomes" id="UP001357485">
    <property type="component" value="Unassembled WGS sequence"/>
</dbReference>
<accession>A0ABR0M8A1</accession>
<organism evidence="2 3">
    <name type="scientific">Cryomyces antarcticus</name>
    <dbReference type="NCBI Taxonomy" id="329879"/>
    <lineage>
        <taxon>Eukaryota</taxon>
        <taxon>Fungi</taxon>
        <taxon>Dikarya</taxon>
        <taxon>Ascomycota</taxon>
        <taxon>Pezizomycotina</taxon>
        <taxon>Dothideomycetes</taxon>
        <taxon>Dothideomycetes incertae sedis</taxon>
        <taxon>Cryomyces</taxon>
    </lineage>
</organism>
<gene>
    <name evidence="2" type="ORF">LTR16_001987</name>
</gene>
<evidence type="ECO:0000313" key="2">
    <source>
        <dbReference type="EMBL" id="KAK5292262.1"/>
    </source>
</evidence>
<feature type="region of interest" description="Disordered" evidence="1">
    <location>
        <begin position="139"/>
        <end position="186"/>
    </location>
</feature>
<dbReference type="EMBL" id="JAVRRA010000135">
    <property type="protein sequence ID" value="KAK5292262.1"/>
    <property type="molecule type" value="Genomic_DNA"/>
</dbReference>
<feature type="compositionally biased region" description="Acidic residues" evidence="1">
    <location>
        <begin position="147"/>
        <end position="175"/>
    </location>
</feature>
<evidence type="ECO:0000256" key="1">
    <source>
        <dbReference type="SAM" id="MobiDB-lite"/>
    </source>
</evidence>
<protein>
    <submittedName>
        <fullName evidence="2">Uncharacterized protein</fullName>
    </submittedName>
</protein>
<keyword evidence="3" id="KW-1185">Reference proteome</keyword>
<evidence type="ECO:0000313" key="3">
    <source>
        <dbReference type="Proteomes" id="UP001357485"/>
    </source>
</evidence>
<proteinExistence type="predicted"/>
<name>A0ABR0M8A1_9PEZI</name>
<sequence length="611" mass="69910">MPYSCGYAADHVIGKGSSDAKPDISSSWQDEHKIDGLMPIIDRMLDRCEETVRHTSRVLLCWLRSTKPQSCYPKPFTLVALDVSKKKYRRLWKRFFALVFRAYRMPLDVRRRFTAIRFTRKQLSPLQGIWEHEALNNVGENKGYEGDNSEIEEDDEDYDYEGEEEEEEAEEEEEEENHRDSRGNGIDIEDEYIDEDGPAEEAQGSGTAVDELSELVFQLSITFSTEQFVDGQPSSSLLVYFSGTLGFSPDVRNFLPAKRFEHQQFETIRLRYMTTGSPSPLEELQSLRDFGRVMARTDPPSFLLRWSDDGQTVCYGDSFSLTVQDFCSLVKHFLSTAEELCNSLMFDLDPVIDLAKLKDDMTNVQSGFSFVQHPDNGLADAYLDLSAKACTSRRDGLLREDRWDWKAIFLYRKKTEALEEMLAGGLHIGCGQVPRGSELFSLECQNSSSAERGSYVWNGFIIYVTRHHKAKRSTNREFNVVRLLPVQLGHVMYKYVVYIRPFTDMLRREQSSSLAISPSRLLFRSGHALDKPWDSARLTAILKKATTEVWGQSVNSQLYRQLSIGITEKHVREVHKPFNQYDDKGLKADLNVVFACPGWSPSKTRQAGGYS</sequence>
<reference evidence="2 3" key="1">
    <citation type="submission" date="2023-08" db="EMBL/GenBank/DDBJ databases">
        <title>Black Yeasts Isolated from many extreme environments.</title>
        <authorList>
            <person name="Coleine C."/>
            <person name="Stajich J.E."/>
            <person name="Selbmann L."/>
        </authorList>
    </citation>
    <scope>NUCLEOTIDE SEQUENCE [LARGE SCALE GENOMIC DNA]</scope>
    <source>
        <strain evidence="2 3">CCFEE 536</strain>
    </source>
</reference>